<dbReference type="PRINTS" id="PR00175">
    <property type="entry name" value="NAALASMPORT"/>
</dbReference>
<organism evidence="10 11">
    <name type="scientific">Methylohalomonas lacus</name>
    <dbReference type="NCBI Taxonomy" id="398773"/>
    <lineage>
        <taxon>Bacteria</taxon>
        <taxon>Pseudomonadati</taxon>
        <taxon>Pseudomonadota</taxon>
        <taxon>Gammaproteobacteria</taxon>
        <taxon>Methylohalomonadales</taxon>
        <taxon>Methylohalomonadaceae</taxon>
        <taxon>Methylohalomonas</taxon>
    </lineage>
</organism>
<evidence type="ECO:0000256" key="1">
    <source>
        <dbReference type="ARBA" id="ARBA00004651"/>
    </source>
</evidence>
<comment type="caution">
    <text evidence="10">The sequence shown here is derived from an EMBL/GenBank/DDBJ whole genome shotgun (WGS) entry which is preliminary data.</text>
</comment>
<dbReference type="GO" id="GO:0005886">
    <property type="term" value="C:plasma membrane"/>
    <property type="evidence" value="ECO:0007669"/>
    <property type="project" value="UniProtKB-SubCell"/>
</dbReference>
<dbReference type="InterPro" id="IPR001463">
    <property type="entry name" value="Na/Ala_symport"/>
</dbReference>
<evidence type="ECO:0000256" key="7">
    <source>
        <dbReference type="ARBA" id="ARBA00022989"/>
    </source>
</evidence>
<dbReference type="Proteomes" id="UP001204445">
    <property type="component" value="Unassembled WGS sequence"/>
</dbReference>
<dbReference type="AlphaFoldDB" id="A0AAE3HIJ6"/>
<feature type="transmembrane region" description="Helical" evidence="9">
    <location>
        <begin position="395"/>
        <end position="414"/>
    </location>
</feature>
<dbReference type="RefSeq" id="WP_259054579.1">
    <property type="nucleotide sequence ID" value="NZ_JANUCT010000005.1"/>
</dbReference>
<gene>
    <name evidence="10" type="ORF">J2T55_000982</name>
</gene>
<accession>A0AAE3HIJ6</accession>
<proteinExistence type="inferred from homology"/>
<feature type="transmembrane region" description="Helical" evidence="9">
    <location>
        <begin position="241"/>
        <end position="268"/>
    </location>
</feature>
<keyword evidence="6 9" id="KW-0769">Symport</keyword>
<keyword evidence="3 9" id="KW-0813">Transport</keyword>
<comment type="similarity">
    <text evidence="2 9">Belongs to the alanine or glycine:cation symporter (AGCS) (TC 2.A.25) family.</text>
</comment>
<keyword evidence="4" id="KW-1003">Cell membrane</keyword>
<reference evidence="10" key="1">
    <citation type="submission" date="2022-08" db="EMBL/GenBank/DDBJ databases">
        <title>Genomic Encyclopedia of Type Strains, Phase III (KMG-III): the genomes of soil and plant-associated and newly described type strains.</title>
        <authorList>
            <person name="Whitman W."/>
        </authorList>
    </citation>
    <scope>NUCLEOTIDE SEQUENCE</scope>
    <source>
        <strain evidence="10">HMT 1</strain>
    </source>
</reference>
<dbReference type="PANTHER" id="PTHR30330">
    <property type="entry name" value="AGSS FAMILY TRANSPORTER, SODIUM-ALANINE"/>
    <property type="match status" value="1"/>
</dbReference>
<dbReference type="FunFam" id="1.20.1740.10:FF:000004">
    <property type="entry name" value="Sodium:alanine symporter family protein"/>
    <property type="match status" value="1"/>
</dbReference>
<evidence type="ECO:0000256" key="8">
    <source>
        <dbReference type="ARBA" id="ARBA00023136"/>
    </source>
</evidence>
<keyword evidence="5 9" id="KW-0812">Transmembrane</keyword>
<evidence type="ECO:0000313" key="10">
    <source>
        <dbReference type="EMBL" id="MCS3902974.1"/>
    </source>
</evidence>
<feature type="transmembrane region" description="Helical" evidence="9">
    <location>
        <begin position="420"/>
        <end position="440"/>
    </location>
</feature>
<protein>
    <submittedName>
        <fullName evidence="10">AGCS family alanine or glycine:cation symporter</fullName>
    </submittedName>
</protein>
<dbReference type="PROSITE" id="PS00873">
    <property type="entry name" value="NA_ALANINE_SYMP"/>
    <property type="match status" value="1"/>
</dbReference>
<dbReference type="Pfam" id="PF01235">
    <property type="entry name" value="Na_Ala_symp"/>
    <property type="match status" value="1"/>
</dbReference>
<keyword evidence="9" id="KW-0997">Cell inner membrane</keyword>
<sequence>METLETLLGQFSNFIWGVPMLLMLLGIGLYLTLGLRAMPWRKLIAACRYLWQGRESRAGDEGDISPFQALMTALSGAIGTGNIAGVATAIYLGGPGAVFWMWMTALVGMATSFCEGYLAVRYREQDALGNYVGGPMYYIKNGLGQRWLWLAGTFAFLGTFAAFGIGNMVQAHSVADVMHSTFSIPTWVTGVVLVILTAAVILGGIKRIAEVAGKLVPVMAAGYILGALVLIGLNFEAVPDALALIFTDAFTGTAATGGFAGAAVWATIRYGIARGAFSNEAGMGSTPIAHAAARTRDPFKQGLLAMLGTFIDTLLVCTMTALAIVLSGQWTSGENGAPLTALAFETGLPGPGGWIVTFSLMIFAFTTILAWSYYGERCAEYLFGVRAIQPYRYAWLALLLVGSLGQIGLVWIIAEIMNGLMAIPNLVALAALSPLVFRAVRERLAQGEL</sequence>
<keyword evidence="11" id="KW-1185">Reference proteome</keyword>
<dbReference type="EMBL" id="JANUCT010000005">
    <property type="protein sequence ID" value="MCS3902974.1"/>
    <property type="molecule type" value="Genomic_DNA"/>
</dbReference>
<feature type="transmembrane region" description="Helical" evidence="9">
    <location>
        <begin position="73"/>
        <end position="93"/>
    </location>
</feature>
<dbReference type="GO" id="GO:0005283">
    <property type="term" value="F:amino acid:sodium symporter activity"/>
    <property type="evidence" value="ECO:0007669"/>
    <property type="project" value="InterPro"/>
</dbReference>
<evidence type="ECO:0000256" key="2">
    <source>
        <dbReference type="ARBA" id="ARBA00009261"/>
    </source>
</evidence>
<feature type="transmembrane region" description="Helical" evidence="9">
    <location>
        <begin position="215"/>
        <end position="235"/>
    </location>
</feature>
<comment type="subcellular location">
    <subcellularLocation>
        <location evidence="9">Cell inner membrane</location>
        <topology evidence="9">Multi-pass membrane protein</topology>
    </subcellularLocation>
    <subcellularLocation>
        <location evidence="1">Cell membrane</location>
        <topology evidence="1">Multi-pass membrane protein</topology>
    </subcellularLocation>
</comment>
<dbReference type="Gene3D" id="1.20.1740.10">
    <property type="entry name" value="Amino acid/polyamine transporter I"/>
    <property type="match status" value="1"/>
</dbReference>
<keyword evidence="7 9" id="KW-1133">Transmembrane helix</keyword>
<feature type="transmembrane region" description="Helical" evidence="9">
    <location>
        <begin position="182"/>
        <end position="203"/>
    </location>
</feature>
<evidence type="ECO:0000256" key="5">
    <source>
        <dbReference type="ARBA" id="ARBA00022692"/>
    </source>
</evidence>
<dbReference type="PANTHER" id="PTHR30330:SF3">
    <property type="entry name" value="TRANSCRIPTIONAL REGULATOR, LRP FAMILY"/>
    <property type="match status" value="1"/>
</dbReference>
<feature type="transmembrane region" description="Helical" evidence="9">
    <location>
        <begin position="14"/>
        <end position="33"/>
    </location>
</feature>
<feature type="transmembrane region" description="Helical" evidence="9">
    <location>
        <begin position="99"/>
        <end position="120"/>
    </location>
</feature>
<evidence type="ECO:0000256" key="6">
    <source>
        <dbReference type="ARBA" id="ARBA00022847"/>
    </source>
</evidence>
<keyword evidence="8 9" id="KW-0472">Membrane</keyword>
<name>A0AAE3HIJ6_9GAMM</name>
<evidence type="ECO:0000256" key="9">
    <source>
        <dbReference type="RuleBase" id="RU363064"/>
    </source>
</evidence>
<evidence type="ECO:0000256" key="4">
    <source>
        <dbReference type="ARBA" id="ARBA00022475"/>
    </source>
</evidence>
<evidence type="ECO:0000256" key="3">
    <source>
        <dbReference type="ARBA" id="ARBA00022448"/>
    </source>
</evidence>
<feature type="transmembrane region" description="Helical" evidence="9">
    <location>
        <begin position="147"/>
        <end position="170"/>
    </location>
</feature>
<feature type="transmembrane region" description="Helical" evidence="9">
    <location>
        <begin position="303"/>
        <end position="326"/>
    </location>
</feature>
<dbReference type="NCBIfam" id="TIGR00835">
    <property type="entry name" value="agcS"/>
    <property type="match status" value="1"/>
</dbReference>
<feature type="transmembrane region" description="Helical" evidence="9">
    <location>
        <begin position="354"/>
        <end position="374"/>
    </location>
</feature>
<evidence type="ECO:0000313" key="11">
    <source>
        <dbReference type="Proteomes" id="UP001204445"/>
    </source>
</evidence>